<gene>
    <name evidence="3" type="primary">LOC128629312</name>
</gene>
<proteinExistence type="predicted"/>
<evidence type="ECO:0000256" key="1">
    <source>
        <dbReference type="SAM" id="Phobius"/>
    </source>
</evidence>
<feature type="transmembrane region" description="Helical" evidence="1">
    <location>
        <begin position="68"/>
        <end position="93"/>
    </location>
</feature>
<keyword evidence="2" id="KW-1185">Reference proteome</keyword>
<reference evidence="2" key="1">
    <citation type="journal article" date="2016" name="Nat. Commun.">
        <title>The channel catfish genome sequence provides insights into the evolution of scale formation in teleosts.</title>
        <authorList>
            <person name="Liu Z."/>
            <person name="Liu S."/>
            <person name="Yao J."/>
            <person name="Bao L."/>
            <person name="Zhang J."/>
            <person name="Li Y."/>
            <person name="Jiang C."/>
            <person name="Sun L."/>
            <person name="Wang R."/>
            <person name="Zhang Y."/>
            <person name="Zhou T."/>
            <person name="Zeng Q."/>
            <person name="Fu Q."/>
            <person name="Gao S."/>
            <person name="Li N."/>
            <person name="Koren S."/>
            <person name="Jiang Y."/>
            <person name="Zimin A."/>
            <person name="Xu P."/>
            <person name="Phillippy A.M."/>
            <person name="Geng X."/>
            <person name="Song L."/>
            <person name="Sun F."/>
            <person name="Li C."/>
            <person name="Wang X."/>
            <person name="Chen A."/>
            <person name="Jin Y."/>
            <person name="Yuan Z."/>
            <person name="Yang Y."/>
            <person name="Tan S."/>
            <person name="Peatman E."/>
            <person name="Lu J."/>
            <person name="Qin Z."/>
            <person name="Dunham R."/>
            <person name="Li Z."/>
            <person name="Sonstegard T."/>
            <person name="Feng J."/>
            <person name="Danzmann R.G."/>
            <person name="Schroeder S."/>
            <person name="Scheffler B."/>
            <person name="Duke M.V."/>
            <person name="Ballard L."/>
            <person name="Kucuktas H."/>
            <person name="Kaltenboeck L."/>
            <person name="Liu H."/>
            <person name="Armbruster J."/>
            <person name="Xie Y."/>
            <person name="Kirby M.L."/>
            <person name="Tian Y."/>
            <person name="Flanagan M.E."/>
            <person name="Mu W."/>
            <person name="Waldbieser G.C."/>
        </authorList>
    </citation>
    <scope>NUCLEOTIDE SEQUENCE [LARGE SCALE GENOMIC DNA]</scope>
    <source>
        <strain evidence="2">SDA103</strain>
    </source>
</reference>
<organism evidence="2 3">
    <name type="scientific">Ictalurus punctatus</name>
    <name type="common">Channel catfish</name>
    <name type="synonym">Silurus punctatus</name>
    <dbReference type="NCBI Taxonomy" id="7998"/>
    <lineage>
        <taxon>Eukaryota</taxon>
        <taxon>Metazoa</taxon>
        <taxon>Chordata</taxon>
        <taxon>Craniata</taxon>
        <taxon>Vertebrata</taxon>
        <taxon>Euteleostomi</taxon>
        <taxon>Actinopterygii</taxon>
        <taxon>Neopterygii</taxon>
        <taxon>Teleostei</taxon>
        <taxon>Ostariophysi</taxon>
        <taxon>Siluriformes</taxon>
        <taxon>Ictaluridae</taxon>
        <taxon>Ictalurus</taxon>
    </lineage>
</organism>
<keyword evidence="1" id="KW-0472">Membrane</keyword>
<dbReference type="GO" id="GO:0006812">
    <property type="term" value="P:monoatomic cation transport"/>
    <property type="evidence" value="ECO:0007669"/>
    <property type="project" value="InterPro"/>
</dbReference>
<dbReference type="InterPro" id="IPR039099">
    <property type="entry name" value="Pannexin"/>
</dbReference>
<dbReference type="PANTHER" id="PTHR15759">
    <property type="entry name" value="PANNEXIN"/>
    <property type="match status" value="1"/>
</dbReference>
<reference evidence="3" key="2">
    <citation type="submission" date="2025-08" db="UniProtKB">
        <authorList>
            <consortium name="RefSeq"/>
        </authorList>
    </citation>
    <scope>IDENTIFICATION</scope>
    <source>
        <tissue evidence="3">Blood</tissue>
    </source>
</reference>
<feature type="non-terminal residue" evidence="3">
    <location>
        <position position="1"/>
    </location>
</feature>
<keyword evidence="1" id="KW-1133">Transmembrane helix</keyword>
<evidence type="ECO:0000313" key="2">
    <source>
        <dbReference type="Proteomes" id="UP000221080"/>
    </source>
</evidence>
<evidence type="ECO:0000313" key="3">
    <source>
        <dbReference type="RefSeq" id="XP_053532774.1"/>
    </source>
</evidence>
<dbReference type="GO" id="GO:0032732">
    <property type="term" value="P:positive regulation of interleukin-1 production"/>
    <property type="evidence" value="ECO:0007669"/>
    <property type="project" value="InterPro"/>
</dbReference>
<dbReference type="GO" id="GO:0022829">
    <property type="term" value="F:wide pore channel activity"/>
    <property type="evidence" value="ECO:0007669"/>
    <property type="project" value="TreeGrafter"/>
</dbReference>
<dbReference type="RefSeq" id="XP_053532774.1">
    <property type="nucleotide sequence ID" value="XM_053676799.1"/>
</dbReference>
<name>A0A9F7TH53_ICTPU</name>
<dbReference type="GO" id="GO:0005886">
    <property type="term" value="C:plasma membrane"/>
    <property type="evidence" value="ECO:0007669"/>
    <property type="project" value="TreeGrafter"/>
</dbReference>
<dbReference type="Proteomes" id="UP000221080">
    <property type="component" value="Chromosome 28"/>
</dbReference>
<feature type="transmembrane region" description="Helical" evidence="1">
    <location>
        <begin position="12"/>
        <end position="33"/>
    </location>
</feature>
<dbReference type="GO" id="GO:0007267">
    <property type="term" value="P:cell-cell signaling"/>
    <property type="evidence" value="ECO:0007669"/>
    <property type="project" value="TreeGrafter"/>
</dbReference>
<dbReference type="GeneID" id="128629312"/>
<protein>
    <submittedName>
        <fullName evidence="3">Pannexin-1</fullName>
    </submittedName>
</protein>
<dbReference type="AlphaFoldDB" id="A0A9F7TH53"/>
<sequence length="195" mass="22355">KDTWALAWKYLLFLLLTLSTLILACSCLLYYIFKVSQIDHFSCELHTGVVLNRSAYPPVPCKLVSVGVFQVFSCINVFVYTILLVLVVIHATCPCARQRQQRQLLKPYERLPAFVCAQGLSDSSSRFDDLSIYLLFLEENPSELKSFKYVQQFLKNSKQTSTKQHAMVKDIEITLSQGGYFCPVFEFRSSLRLKS</sequence>
<accession>A0A9F7TH53</accession>
<dbReference type="KEGG" id="ipu:128629312"/>
<dbReference type="PANTHER" id="PTHR15759:SF5">
    <property type="entry name" value="PANNEXIN-1"/>
    <property type="match status" value="1"/>
</dbReference>
<keyword evidence="1" id="KW-0812">Transmembrane</keyword>